<feature type="non-terminal residue" evidence="7">
    <location>
        <position position="1"/>
    </location>
</feature>
<dbReference type="InterPro" id="IPR015424">
    <property type="entry name" value="PyrdxlP-dep_Trfase"/>
</dbReference>
<dbReference type="SUPFAM" id="SSF53383">
    <property type="entry name" value="PLP-dependent transferases"/>
    <property type="match status" value="1"/>
</dbReference>
<dbReference type="InterPro" id="IPR015421">
    <property type="entry name" value="PyrdxlP-dep_Trfase_major"/>
</dbReference>
<keyword evidence="3" id="KW-0032">Aminotransferase</keyword>
<gene>
    <name evidence="7" type="ORF">METZ01_LOCUS158783</name>
</gene>
<evidence type="ECO:0000256" key="1">
    <source>
        <dbReference type="ARBA" id="ARBA00001933"/>
    </source>
</evidence>
<dbReference type="EMBL" id="UINC01027155">
    <property type="protein sequence ID" value="SVB05929.1"/>
    <property type="molecule type" value="Genomic_DNA"/>
</dbReference>
<dbReference type="InterPro" id="IPR051326">
    <property type="entry name" value="Kynurenine-oxoglutarate_AT"/>
</dbReference>
<dbReference type="Pfam" id="PF00155">
    <property type="entry name" value="Aminotran_1_2"/>
    <property type="match status" value="1"/>
</dbReference>
<dbReference type="Gene3D" id="3.90.1150.10">
    <property type="entry name" value="Aspartate Aminotransferase, domain 1"/>
    <property type="match status" value="1"/>
</dbReference>
<dbReference type="InterPro" id="IPR004838">
    <property type="entry name" value="NHTrfase_class1_PyrdxlP-BS"/>
</dbReference>
<dbReference type="InterPro" id="IPR015422">
    <property type="entry name" value="PyrdxlP-dep_Trfase_small"/>
</dbReference>
<evidence type="ECO:0000313" key="7">
    <source>
        <dbReference type="EMBL" id="SVB05929.1"/>
    </source>
</evidence>
<dbReference type="Gene3D" id="3.40.640.10">
    <property type="entry name" value="Type I PLP-dependent aspartate aminotransferase-like (Major domain)"/>
    <property type="match status" value="1"/>
</dbReference>
<dbReference type="PROSITE" id="PS00105">
    <property type="entry name" value="AA_TRANSFER_CLASS_1"/>
    <property type="match status" value="1"/>
</dbReference>
<evidence type="ECO:0000256" key="3">
    <source>
        <dbReference type="ARBA" id="ARBA00022576"/>
    </source>
</evidence>
<accession>A0A382AWU2</accession>
<protein>
    <recommendedName>
        <fullName evidence="6">Aminotransferase class I/classII large domain-containing protein</fullName>
    </recommendedName>
</protein>
<evidence type="ECO:0000256" key="5">
    <source>
        <dbReference type="ARBA" id="ARBA00022898"/>
    </source>
</evidence>
<dbReference type="InterPro" id="IPR004839">
    <property type="entry name" value="Aminotransferase_I/II_large"/>
</dbReference>
<keyword evidence="5" id="KW-0663">Pyridoxal phosphate</keyword>
<dbReference type="PANTHER" id="PTHR43807:SF20">
    <property type="entry name" value="FI04487P"/>
    <property type="match status" value="1"/>
</dbReference>
<comment type="similarity">
    <text evidence="2">Belongs to the class-I pyridoxal-phosphate-dependent aminotransferase family.</text>
</comment>
<dbReference type="FunFam" id="3.40.640.10:FF:000033">
    <property type="entry name" value="Aspartate aminotransferase"/>
    <property type="match status" value="1"/>
</dbReference>
<proteinExistence type="inferred from homology"/>
<evidence type="ECO:0000256" key="4">
    <source>
        <dbReference type="ARBA" id="ARBA00022679"/>
    </source>
</evidence>
<feature type="domain" description="Aminotransferase class I/classII large" evidence="6">
    <location>
        <begin position="31"/>
        <end position="358"/>
    </location>
</feature>
<dbReference type="GO" id="GO:0005737">
    <property type="term" value="C:cytoplasm"/>
    <property type="evidence" value="ECO:0007669"/>
    <property type="project" value="TreeGrafter"/>
</dbReference>
<evidence type="ECO:0000256" key="2">
    <source>
        <dbReference type="ARBA" id="ARBA00007441"/>
    </source>
</evidence>
<dbReference type="AlphaFoldDB" id="A0A382AWU2"/>
<name>A0A382AWU2_9ZZZZ</name>
<dbReference type="PANTHER" id="PTHR43807">
    <property type="entry name" value="FI04487P"/>
    <property type="match status" value="1"/>
</dbReference>
<comment type="cofactor">
    <cofactor evidence="1">
        <name>pyridoxal 5'-phosphate</name>
        <dbReference type="ChEBI" id="CHEBI:597326"/>
    </cofactor>
</comment>
<dbReference type="GO" id="GO:0016212">
    <property type="term" value="F:kynurenine-oxoglutarate transaminase activity"/>
    <property type="evidence" value="ECO:0007669"/>
    <property type="project" value="TreeGrafter"/>
</dbReference>
<keyword evidence="4" id="KW-0808">Transferase</keyword>
<dbReference type="GO" id="GO:0030170">
    <property type="term" value="F:pyridoxal phosphate binding"/>
    <property type="evidence" value="ECO:0007669"/>
    <property type="project" value="InterPro"/>
</dbReference>
<evidence type="ECO:0000259" key="6">
    <source>
        <dbReference type="Pfam" id="PF00155"/>
    </source>
</evidence>
<sequence>LILMSHTSKRVAAFTESLIREMTRVNDQNQAVNLAQGFPDFDPPKEIIDAAKSALDGNFNQYAITWGSSELRIAIARKFLNYNGLEIDPDRHITVCCGGTEGMIATMMAVIDSGDKVIVPLPFYENYGPDIVLCGGQPIYLNMYQEGDGFHYRKEELINAFSQGVKAIVLNTPHNPTGKVFSFEELSFISELCQEYDAMAITDEPYEHILFDGAVHHSVAALDGMSDRTITINSMSKTYSVTGWRIGWAICKDEEISSAIRKAHDFLTVGAAAPLQKASVTALGLPVGYYADLSNGYTERRDMMMSILRNNGFDYITPQGAYYVMTKYPDCGYSDGLEFSMFLSETIGVTPVPGRAFYPVESNLGAPYIRFAFPKRLDTLQTVSDNLSKLVNYIK</sequence>
<organism evidence="7">
    <name type="scientific">marine metagenome</name>
    <dbReference type="NCBI Taxonomy" id="408172"/>
    <lineage>
        <taxon>unclassified sequences</taxon>
        <taxon>metagenomes</taxon>
        <taxon>ecological metagenomes</taxon>
    </lineage>
</organism>
<dbReference type="CDD" id="cd00609">
    <property type="entry name" value="AAT_like"/>
    <property type="match status" value="1"/>
</dbReference>
<reference evidence="7" key="1">
    <citation type="submission" date="2018-05" db="EMBL/GenBank/DDBJ databases">
        <authorList>
            <person name="Lanie J.A."/>
            <person name="Ng W.-L."/>
            <person name="Kazmierczak K.M."/>
            <person name="Andrzejewski T.M."/>
            <person name="Davidsen T.M."/>
            <person name="Wayne K.J."/>
            <person name="Tettelin H."/>
            <person name="Glass J.I."/>
            <person name="Rusch D."/>
            <person name="Podicherti R."/>
            <person name="Tsui H.-C.T."/>
            <person name="Winkler M.E."/>
        </authorList>
    </citation>
    <scope>NUCLEOTIDE SEQUENCE</scope>
</reference>